<dbReference type="PANTHER" id="PTHR45875">
    <property type="entry name" value="METHYLTRANSFERASE N6AMT1"/>
    <property type="match status" value="1"/>
</dbReference>
<evidence type="ECO:0000313" key="7">
    <source>
        <dbReference type="Proteomes" id="UP000249091"/>
    </source>
</evidence>
<dbReference type="InterPro" id="IPR002052">
    <property type="entry name" value="DNA_methylase_N6_adenine_CS"/>
</dbReference>
<dbReference type="GO" id="GO:0008170">
    <property type="term" value="F:N-methyltransferase activity"/>
    <property type="evidence" value="ECO:0007669"/>
    <property type="project" value="UniProtKB-ARBA"/>
</dbReference>
<dbReference type="Proteomes" id="UP000249091">
    <property type="component" value="Chromosome 1"/>
</dbReference>
<dbReference type="CDD" id="cd02440">
    <property type="entry name" value="AdoMet_MTases"/>
    <property type="match status" value="1"/>
</dbReference>
<evidence type="ECO:0000256" key="4">
    <source>
        <dbReference type="ARBA" id="ARBA00022691"/>
    </source>
</evidence>
<dbReference type="InterPro" id="IPR004557">
    <property type="entry name" value="PrmC-related"/>
</dbReference>
<protein>
    <submittedName>
        <fullName evidence="6">Methyltransferase</fullName>
        <ecNumber evidence="6">2.1.1.-</ecNumber>
    </submittedName>
</protein>
<dbReference type="SUPFAM" id="SSF53335">
    <property type="entry name" value="S-adenosyl-L-methionine-dependent methyltransferases"/>
    <property type="match status" value="1"/>
</dbReference>
<dbReference type="InterPro" id="IPR052190">
    <property type="entry name" value="Euk-Arch_PrmC-MTase"/>
</dbReference>
<dbReference type="PROSITE" id="PS00092">
    <property type="entry name" value="N6_MTASE"/>
    <property type="match status" value="1"/>
</dbReference>
<organism evidence="6 7">
    <name type="scientific">Rhodococcus coprophilus</name>
    <dbReference type="NCBI Taxonomy" id="38310"/>
    <lineage>
        <taxon>Bacteria</taxon>
        <taxon>Bacillati</taxon>
        <taxon>Actinomycetota</taxon>
        <taxon>Actinomycetes</taxon>
        <taxon>Mycobacteriales</taxon>
        <taxon>Nocardiaceae</taxon>
        <taxon>Rhodococcus</taxon>
    </lineage>
</organism>
<dbReference type="AlphaFoldDB" id="A0A2X4UET4"/>
<name>A0A2X4UET4_9NOCA</name>
<sequence length="232" mass="24838">MELRGDVTVTTSPVLDRPNTPRVWRLPGVYRPQEDSFLLARALHDAGGAQDAKVLDFCTGSGFLAITAAKAGAGAVTALDISRRAVLTARANALSRRLPISVLRGSLDKAVEHGPFDVVLSNPPYVPVDGEGKDPRWDAGPDGRSVLDPLCDSLPTLLSPDGFALLVHSEFTGVEETLERVQAAGLAGSVVARERIPFGPVLQRRLSYLQEVELAERGVDSEEVVVIRAARI</sequence>
<keyword evidence="3 6" id="KW-0808">Transferase</keyword>
<dbReference type="NCBIfam" id="TIGR00537">
    <property type="entry name" value="hemK_rel_arch"/>
    <property type="match status" value="1"/>
</dbReference>
<dbReference type="GO" id="GO:0008757">
    <property type="term" value="F:S-adenosylmethionine-dependent methyltransferase activity"/>
    <property type="evidence" value="ECO:0007669"/>
    <property type="project" value="TreeGrafter"/>
</dbReference>
<keyword evidence="7" id="KW-1185">Reference proteome</keyword>
<dbReference type="Pfam" id="PF05175">
    <property type="entry name" value="MTS"/>
    <property type="match status" value="1"/>
</dbReference>
<gene>
    <name evidence="6" type="primary">prmA</name>
    <name evidence="6" type="ORF">NCTC10994_03513</name>
</gene>
<feature type="domain" description="Methyltransferase small" evidence="5">
    <location>
        <begin position="26"/>
        <end position="179"/>
    </location>
</feature>
<accession>A0A2X4UET4</accession>
<dbReference type="EC" id="2.1.1.-" evidence="6"/>
<evidence type="ECO:0000256" key="3">
    <source>
        <dbReference type="ARBA" id="ARBA00022679"/>
    </source>
</evidence>
<dbReference type="PANTHER" id="PTHR45875:SF1">
    <property type="entry name" value="METHYLTRANSFERASE N6AMT1"/>
    <property type="match status" value="1"/>
</dbReference>
<dbReference type="GO" id="GO:0008276">
    <property type="term" value="F:protein methyltransferase activity"/>
    <property type="evidence" value="ECO:0007669"/>
    <property type="project" value="TreeGrafter"/>
</dbReference>
<dbReference type="EMBL" id="LS483468">
    <property type="protein sequence ID" value="SQI37189.1"/>
    <property type="molecule type" value="Genomic_DNA"/>
</dbReference>
<dbReference type="STRING" id="1219011.GCA_001895045_03815"/>
<comment type="similarity">
    <text evidence="1">Belongs to the eukaryotic/archaeal PrmC-related family.</text>
</comment>
<evidence type="ECO:0000259" key="5">
    <source>
        <dbReference type="Pfam" id="PF05175"/>
    </source>
</evidence>
<evidence type="ECO:0000256" key="2">
    <source>
        <dbReference type="ARBA" id="ARBA00022603"/>
    </source>
</evidence>
<dbReference type="Gene3D" id="3.40.50.150">
    <property type="entry name" value="Vaccinia Virus protein VP39"/>
    <property type="match status" value="1"/>
</dbReference>
<dbReference type="GO" id="GO:0032259">
    <property type="term" value="P:methylation"/>
    <property type="evidence" value="ECO:0007669"/>
    <property type="project" value="UniProtKB-KW"/>
</dbReference>
<proteinExistence type="inferred from homology"/>
<dbReference type="InterPro" id="IPR007848">
    <property type="entry name" value="Small_mtfrase_dom"/>
</dbReference>
<dbReference type="KEGG" id="rcr:NCTC10994_03513"/>
<evidence type="ECO:0000256" key="1">
    <source>
        <dbReference type="ARBA" id="ARBA00006149"/>
    </source>
</evidence>
<evidence type="ECO:0000313" key="6">
    <source>
        <dbReference type="EMBL" id="SQI37189.1"/>
    </source>
</evidence>
<dbReference type="InterPro" id="IPR029063">
    <property type="entry name" value="SAM-dependent_MTases_sf"/>
</dbReference>
<dbReference type="GO" id="GO:0003676">
    <property type="term" value="F:nucleic acid binding"/>
    <property type="evidence" value="ECO:0007669"/>
    <property type="project" value="InterPro"/>
</dbReference>
<keyword evidence="2 6" id="KW-0489">Methyltransferase</keyword>
<dbReference type="GO" id="GO:0035657">
    <property type="term" value="C:eRF1 methyltransferase complex"/>
    <property type="evidence" value="ECO:0007669"/>
    <property type="project" value="TreeGrafter"/>
</dbReference>
<reference evidence="6 7" key="1">
    <citation type="submission" date="2018-06" db="EMBL/GenBank/DDBJ databases">
        <authorList>
            <consortium name="Pathogen Informatics"/>
            <person name="Doyle S."/>
        </authorList>
    </citation>
    <scope>NUCLEOTIDE SEQUENCE [LARGE SCALE GENOMIC DNA]</scope>
    <source>
        <strain evidence="6 7">NCTC10994</strain>
    </source>
</reference>
<keyword evidence="4" id="KW-0949">S-adenosyl-L-methionine</keyword>